<dbReference type="GO" id="GO:0043137">
    <property type="term" value="P:DNA replication, removal of RNA primer"/>
    <property type="evidence" value="ECO:0007669"/>
    <property type="project" value="UniProtKB-UniRule"/>
</dbReference>
<evidence type="ECO:0000256" key="2">
    <source>
        <dbReference type="ARBA" id="ARBA00022705"/>
    </source>
</evidence>
<keyword evidence="7 16" id="KW-0378">Hydrolase</keyword>
<evidence type="ECO:0000256" key="5">
    <source>
        <dbReference type="ARBA" id="ARBA00022759"/>
    </source>
</evidence>
<dbReference type="Pfam" id="PF00752">
    <property type="entry name" value="XPG_N"/>
    <property type="match status" value="1"/>
</dbReference>
<dbReference type="InterPro" id="IPR019974">
    <property type="entry name" value="XPG_CS"/>
</dbReference>
<dbReference type="PANTHER" id="PTHR11081:SF9">
    <property type="entry name" value="FLAP ENDONUCLEASE 1"/>
    <property type="match status" value="1"/>
</dbReference>
<dbReference type="CDD" id="cd09867">
    <property type="entry name" value="PIN_FEN1"/>
    <property type="match status" value="1"/>
</dbReference>
<comment type="cofactor">
    <cofactor evidence="16">
        <name>Mg(2+)</name>
        <dbReference type="ChEBI" id="CHEBI:18420"/>
    </cofactor>
    <text evidence="16">Binds 2 magnesium ions per subunit. They probably participate in the reaction catalyzed by the enzyme. May bind an additional third magnesium ion after substrate binding.</text>
</comment>
<evidence type="ECO:0000256" key="17">
    <source>
        <dbReference type="SAM" id="MobiDB-lite"/>
    </source>
</evidence>
<keyword evidence="10 16" id="KW-0496">Mitochondrion</keyword>
<evidence type="ECO:0000256" key="13">
    <source>
        <dbReference type="ARBA" id="ARBA00029382"/>
    </source>
</evidence>
<reference evidence="20" key="1">
    <citation type="submission" date="2021-01" db="EMBL/GenBank/DDBJ databases">
        <authorList>
            <person name="Corre E."/>
            <person name="Pelletier E."/>
            <person name="Niang G."/>
            <person name="Scheremetjew M."/>
            <person name="Finn R."/>
            <person name="Kale V."/>
            <person name="Holt S."/>
            <person name="Cochrane G."/>
            <person name="Meng A."/>
            <person name="Brown T."/>
            <person name="Cohen L."/>
        </authorList>
    </citation>
    <scope>NUCLEOTIDE SEQUENCE</scope>
    <source>
        <strain evidence="20">CCMP 2712</strain>
    </source>
</reference>
<dbReference type="AlphaFoldDB" id="A0A6U5W9X7"/>
<evidence type="ECO:0000256" key="6">
    <source>
        <dbReference type="ARBA" id="ARBA00022763"/>
    </source>
</evidence>
<dbReference type="GO" id="GO:0003677">
    <property type="term" value="F:DNA binding"/>
    <property type="evidence" value="ECO:0007669"/>
    <property type="project" value="UniProtKB-UniRule"/>
</dbReference>
<dbReference type="InterPro" id="IPR006084">
    <property type="entry name" value="XPG/Rad2"/>
</dbReference>
<evidence type="ECO:0000256" key="10">
    <source>
        <dbReference type="ARBA" id="ARBA00023128"/>
    </source>
</evidence>
<evidence type="ECO:0000256" key="9">
    <source>
        <dbReference type="ARBA" id="ARBA00022842"/>
    </source>
</evidence>
<dbReference type="SMART" id="SM00484">
    <property type="entry name" value="XPGI"/>
    <property type="match status" value="1"/>
</dbReference>
<evidence type="ECO:0000259" key="18">
    <source>
        <dbReference type="SMART" id="SM00484"/>
    </source>
</evidence>
<dbReference type="InterPro" id="IPR023426">
    <property type="entry name" value="Flap_endonuc"/>
</dbReference>
<sequence>MGIKGLTKVIGDNASEAMKEVEIGSYFGRKVAIDASMSIYQFLIAMQRPDGQAMLTNDAGEVTSHINGLLMRTTKMLECGIKPLYVFDGKPPELKKDTLEERKERREESEAALAKAKEEGDEEAVEKFAKRTVRVSKEMTEDAKQLLRLMGVPVIEAPTEAEAQCAALARAGVVYAAVSEDMDTLTFGAPIMLRNLFVPESRKLPILEINLSKVLEGLSMSMDQFIDLCILLGCDYCGTIKGAGPKTSISWIEKHKSIAAVIKNIDLSKHPLPEPFNHEEIHSFFQQPEITDPKDLEAQGLLVWKEPNYEELREFLITRFQFNKERIENVLTRLKKTRGTNTQQRMDSFFTKIPSSSPPAGSKRPVPKDAKGKDAKKAKAGGGKPGPRKVGEGRGGGGR</sequence>
<proteinExistence type="inferred from homology"/>
<dbReference type="CDD" id="cd09907">
    <property type="entry name" value="H3TH_FEN1-Euk"/>
    <property type="match status" value="1"/>
</dbReference>
<dbReference type="GO" id="GO:0005730">
    <property type="term" value="C:nucleolus"/>
    <property type="evidence" value="ECO:0007669"/>
    <property type="project" value="UniProtKB-SubCell"/>
</dbReference>
<accession>A0A6U5W9X7</accession>
<evidence type="ECO:0000256" key="15">
    <source>
        <dbReference type="ARBA" id="ARBA00063178"/>
    </source>
</evidence>
<keyword evidence="2 16" id="KW-0235">DNA replication</keyword>
<dbReference type="EC" id="3.1.-.-" evidence="16"/>
<evidence type="ECO:0000256" key="7">
    <source>
        <dbReference type="ARBA" id="ARBA00022801"/>
    </source>
</evidence>
<evidence type="ECO:0000256" key="11">
    <source>
        <dbReference type="ARBA" id="ARBA00023204"/>
    </source>
</evidence>
<keyword evidence="3 16" id="KW-0540">Nuclease</keyword>
<feature type="region of interest" description="Disordered" evidence="17">
    <location>
        <begin position="338"/>
        <end position="399"/>
    </location>
</feature>
<keyword evidence="4 16" id="KW-0479">Metal-binding</keyword>
<dbReference type="FunFam" id="1.10.150.20:FF:000009">
    <property type="entry name" value="Flap endonuclease 1"/>
    <property type="match status" value="1"/>
</dbReference>
<keyword evidence="8 16" id="KW-0269">Exonuclease</keyword>
<dbReference type="PROSITE" id="PS00842">
    <property type="entry name" value="XPG_2"/>
    <property type="match status" value="1"/>
</dbReference>
<name>A0A6U5W9X7_GUITH</name>
<dbReference type="GO" id="GO:0008409">
    <property type="term" value="F:5'-3' exonuclease activity"/>
    <property type="evidence" value="ECO:0007669"/>
    <property type="project" value="UniProtKB-UniRule"/>
</dbReference>
<dbReference type="Gene3D" id="3.40.50.1010">
    <property type="entry name" value="5'-nuclease"/>
    <property type="match status" value="1"/>
</dbReference>
<dbReference type="GO" id="GO:0005654">
    <property type="term" value="C:nucleoplasm"/>
    <property type="evidence" value="ECO:0007669"/>
    <property type="project" value="UniProtKB-SubCell"/>
</dbReference>
<gene>
    <name evidence="20" type="ORF">GTHE00462_LOCUS2557</name>
    <name evidence="21" type="ORF">GTHE00462_LOCUS2558</name>
</gene>
<dbReference type="PRINTS" id="PR00853">
    <property type="entry name" value="XPGRADSUPER"/>
</dbReference>
<dbReference type="GO" id="GO:0017108">
    <property type="term" value="F:5'-flap endonuclease activity"/>
    <property type="evidence" value="ECO:0007669"/>
    <property type="project" value="UniProtKB-UniRule"/>
</dbReference>
<keyword evidence="5 16" id="KW-0255">Endonuclease</keyword>
<dbReference type="GO" id="GO:0000287">
    <property type="term" value="F:magnesium ion binding"/>
    <property type="evidence" value="ECO:0007669"/>
    <property type="project" value="UniProtKB-UniRule"/>
</dbReference>
<evidence type="ECO:0000256" key="14">
    <source>
        <dbReference type="ARBA" id="ARBA00034726"/>
    </source>
</evidence>
<evidence type="ECO:0000256" key="1">
    <source>
        <dbReference type="ARBA" id="ARBA00022553"/>
    </source>
</evidence>
<keyword evidence="9 16" id="KW-0460">Magnesium</keyword>
<dbReference type="PANTHER" id="PTHR11081">
    <property type="entry name" value="FLAP ENDONUCLEASE FAMILY MEMBER"/>
    <property type="match status" value="1"/>
</dbReference>
<dbReference type="HAMAP" id="MF_00614">
    <property type="entry name" value="Fen"/>
    <property type="match status" value="1"/>
</dbReference>
<dbReference type="InterPro" id="IPR006086">
    <property type="entry name" value="XPG-I_dom"/>
</dbReference>
<dbReference type="InterPro" id="IPR029060">
    <property type="entry name" value="PIN-like_dom_sf"/>
</dbReference>
<comment type="subcellular location">
    <subcellularLocation>
        <location evidence="16">Nucleus</location>
        <location evidence="16">Nucleolus</location>
    </subcellularLocation>
    <subcellularLocation>
        <location evidence="16">Nucleus</location>
        <location evidence="16">Nucleoplasm</location>
    </subcellularLocation>
    <subcellularLocation>
        <location evidence="16">Mitochondrion</location>
    </subcellularLocation>
    <text evidence="16">Resides mostly in the nucleoli and relocalizes to the nucleoplasm upon DNA damage.</text>
</comment>
<dbReference type="EMBL" id="HBKN01003017">
    <property type="protein sequence ID" value="CAE2193247.1"/>
    <property type="molecule type" value="Transcribed_RNA"/>
</dbReference>
<evidence type="ECO:0000256" key="16">
    <source>
        <dbReference type="HAMAP-Rule" id="MF_03140"/>
    </source>
</evidence>
<evidence type="ECO:0000256" key="4">
    <source>
        <dbReference type="ARBA" id="ARBA00022723"/>
    </source>
</evidence>
<keyword evidence="11 16" id="KW-0234">DNA repair</keyword>
<evidence type="ECO:0000256" key="12">
    <source>
        <dbReference type="ARBA" id="ARBA00023242"/>
    </source>
</evidence>
<dbReference type="SUPFAM" id="SSF47807">
    <property type="entry name" value="5' to 3' exonuclease, C-terminal subdomain"/>
    <property type="match status" value="1"/>
</dbReference>
<comment type="similarity">
    <text evidence="14 16">Belongs to the XPG/RAD2 endonuclease family. FEN1 subfamily.</text>
</comment>
<dbReference type="PROSITE" id="PS00841">
    <property type="entry name" value="XPG_1"/>
    <property type="match status" value="1"/>
</dbReference>
<dbReference type="EMBL" id="HBKN01003016">
    <property type="protein sequence ID" value="CAE2193246.1"/>
    <property type="molecule type" value="Transcribed_RNA"/>
</dbReference>
<dbReference type="SUPFAM" id="SSF88723">
    <property type="entry name" value="PIN domain-like"/>
    <property type="match status" value="1"/>
</dbReference>
<dbReference type="InterPro" id="IPR008918">
    <property type="entry name" value="HhH2"/>
</dbReference>
<keyword evidence="6 16" id="KW-0227">DNA damage</keyword>
<dbReference type="InterPro" id="IPR006085">
    <property type="entry name" value="XPG_DNA_repair_N"/>
</dbReference>
<keyword evidence="1 16" id="KW-0597">Phosphoprotein</keyword>
<evidence type="ECO:0000313" key="20">
    <source>
        <dbReference type="EMBL" id="CAE2193246.1"/>
    </source>
</evidence>
<protein>
    <recommendedName>
        <fullName evidence="16">Flap endonuclease 1</fullName>
        <shortName evidence="16">FEN-1</shortName>
        <ecNumber evidence="16">3.1.-.-</ecNumber>
    </recommendedName>
    <alternativeName>
        <fullName evidence="16">Flap structure-specific endonuclease 1</fullName>
    </alternativeName>
</protein>
<dbReference type="InterPro" id="IPR036279">
    <property type="entry name" value="5-3_exonuclease_C_sf"/>
</dbReference>
<evidence type="ECO:0000256" key="3">
    <source>
        <dbReference type="ARBA" id="ARBA00022722"/>
    </source>
</evidence>
<dbReference type="GO" id="GO:0005739">
    <property type="term" value="C:mitochondrion"/>
    <property type="evidence" value="ECO:0007669"/>
    <property type="project" value="UniProtKB-SubCell"/>
</dbReference>
<feature type="domain" description="XPG N-terminal" evidence="19">
    <location>
        <begin position="1"/>
        <end position="109"/>
    </location>
</feature>
<evidence type="ECO:0000256" key="8">
    <source>
        <dbReference type="ARBA" id="ARBA00022839"/>
    </source>
</evidence>
<organism evidence="20">
    <name type="scientific">Guillardia theta</name>
    <name type="common">Cryptophyte</name>
    <name type="synonym">Cryptomonas phi</name>
    <dbReference type="NCBI Taxonomy" id="55529"/>
    <lineage>
        <taxon>Eukaryota</taxon>
        <taxon>Cryptophyceae</taxon>
        <taxon>Pyrenomonadales</taxon>
        <taxon>Geminigeraceae</taxon>
        <taxon>Guillardia</taxon>
    </lineage>
</organism>
<evidence type="ECO:0000259" key="19">
    <source>
        <dbReference type="SMART" id="SM00485"/>
    </source>
</evidence>
<feature type="domain" description="XPG-I" evidence="18">
    <location>
        <begin position="148"/>
        <end position="220"/>
    </location>
</feature>
<dbReference type="SMART" id="SM00279">
    <property type="entry name" value="HhH2"/>
    <property type="match status" value="1"/>
</dbReference>
<dbReference type="SMART" id="SM00485">
    <property type="entry name" value="XPGN"/>
    <property type="match status" value="1"/>
</dbReference>
<dbReference type="GO" id="GO:0006284">
    <property type="term" value="P:base-excision repair"/>
    <property type="evidence" value="ECO:0007669"/>
    <property type="project" value="UniProtKB-UniRule"/>
</dbReference>
<keyword evidence="12 16" id="KW-0539">Nucleus</keyword>
<dbReference type="Pfam" id="PF00867">
    <property type="entry name" value="XPG_I"/>
    <property type="match status" value="1"/>
</dbReference>
<dbReference type="Gene3D" id="1.10.150.20">
    <property type="entry name" value="5' to 3' exonuclease, C-terminal subdomain"/>
    <property type="match status" value="1"/>
</dbReference>
<comment type="function">
    <text evidence="13 16">Structure-specific nuclease with 5'-flap endonuclease and 5'-3' exonuclease activities involved in DNA replication and repair. During DNA replication, cleaves the 5'-overhanging flap structure that is generated by displacement synthesis when DNA polymerase encounters the 5'-end of a downstream Okazaki fragment. It enters the flap from the 5'-end and then tracks to cleave the flap base, leaving a nick for ligation. Also involved in the long patch base excision repair (LP-BER) pathway, by cleaving within the apurinic/apyrimidinic (AP) site-terminated flap. Acts as a genome stabilization factor that prevents flaps from equilibrating into structures that lead to duplications and deletions. Also possesses 5'-3' exonuclease activity on nicked or gapped double-stranded DNA, and exhibits RNase H activity. Also involved in replication and repair of rDNA and in repairing mitochondrial DNA.</text>
</comment>
<comment type="subunit">
    <text evidence="15">Interacts with PCNA1 and PCNA2. Three molecules of FEN1 bind to one PCNA trimer with each molecule binding to one PCNA monomer. PCNA stimulates the nuclease activity without altering cleavage specificity.</text>
</comment>
<dbReference type="FunFam" id="3.40.50.1010:FF:000016">
    <property type="entry name" value="Flap endonuclease 1"/>
    <property type="match status" value="1"/>
</dbReference>
<evidence type="ECO:0000313" key="21">
    <source>
        <dbReference type="EMBL" id="CAE2193247.1"/>
    </source>
</evidence>
<feature type="compositionally biased region" description="Basic and acidic residues" evidence="17">
    <location>
        <begin position="366"/>
        <end position="377"/>
    </location>
</feature>